<dbReference type="PANTHER" id="PTHR13234">
    <property type="entry name" value="GAMMA-INTERFERON INDUCIBLE LYSOSOMAL THIOL REDUCTASE GILT"/>
    <property type="match status" value="1"/>
</dbReference>
<dbReference type="Proteomes" id="UP001152799">
    <property type="component" value="Chromosome 11"/>
</dbReference>
<keyword evidence="3" id="KW-0732">Signal</keyword>
<proteinExistence type="inferred from homology"/>
<evidence type="ECO:0000313" key="5">
    <source>
        <dbReference type="Proteomes" id="UP001152799"/>
    </source>
</evidence>
<evidence type="ECO:0000313" key="4">
    <source>
        <dbReference type="EMBL" id="CAG9761981.1"/>
    </source>
</evidence>
<comment type="similarity">
    <text evidence="1">Belongs to the GILT family.</text>
</comment>
<keyword evidence="5" id="KW-1185">Reference proteome</keyword>
<keyword evidence="2" id="KW-0325">Glycoprotein</keyword>
<dbReference type="AlphaFoldDB" id="A0A9N9MG79"/>
<dbReference type="EMBL" id="OU892287">
    <property type="protein sequence ID" value="CAG9761981.1"/>
    <property type="molecule type" value="Genomic_DNA"/>
</dbReference>
<feature type="signal peptide" evidence="3">
    <location>
        <begin position="1"/>
        <end position="19"/>
    </location>
</feature>
<reference evidence="4" key="1">
    <citation type="submission" date="2022-01" db="EMBL/GenBank/DDBJ databases">
        <authorList>
            <person name="King R."/>
        </authorList>
    </citation>
    <scope>NUCLEOTIDE SEQUENCE</scope>
</reference>
<evidence type="ECO:0008006" key="6">
    <source>
        <dbReference type="Google" id="ProtNLM"/>
    </source>
</evidence>
<evidence type="ECO:0000256" key="1">
    <source>
        <dbReference type="ARBA" id="ARBA00005679"/>
    </source>
</evidence>
<organism evidence="4 5">
    <name type="scientific">Ceutorhynchus assimilis</name>
    <name type="common">cabbage seed weevil</name>
    <dbReference type="NCBI Taxonomy" id="467358"/>
    <lineage>
        <taxon>Eukaryota</taxon>
        <taxon>Metazoa</taxon>
        <taxon>Ecdysozoa</taxon>
        <taxon>Arthropoda</taxon>
        <taxon>Hexapoda</taxon>
        <taxon>Insecta</taxon>
        <taxon>Pterygota</taxon>
        <taxon>Neoptera</taxon>
        <taxon>Endopterygota</taxon>
        <taxon>Coleoptera</taxon>
        <taxon>Polyphaga</taxon>
        <taxon>Cucujiformia</taxon>
        <taxon>Curculionidae</taxon>
        <taxon>Ceutorhynchinae</taxon>
        <taxon>Ceutorhynchus</taxon>
    </lineage>
</organism>
<protein>
    <recommendedName>
        <fullName evidence="6">Gamma-interferon-inducible lysosomal thiol reductase</fullName>
    </recommendedName>
</protein>
<sequence length="213" mass="24696">MLNKKQVIFCCMCLLIVHSEQQKINVAVYFESLCPDSQKFIIDQLYPNWDDIRDYINIKFIPFGKSISLDNGTKFACQHGSQECKGNRIMSCALREIPNQDLQVEYLRCFMDVYKFAKINDSENGQKCAQLLGLDYNRLMYNCYQTKEGTNLQLQAEIETNAIQPQFVPTIVYNGVFDQKLQDSSILNFRDTVCSLIRQIYPEGCSYRTVVQI</sequence>
<dbReference type="InterPro" id="IPR004911">
    <property type="entry name" value="Interferon-induced_GILT"/>
</dbReference>
<gene>
    <name evidence="4" type="ORF">CEUTPL_LOCUS2671</name>
</gene>
<dbReference type="GO" id="GO:0016671">
    <property type="term" value="F:oxidoreductase activity, acting on a sulfur group of donors, disulfide as acceptor"/>
    <property type="evidence" value="ECO:0007669"/>
    <property type="project" value="InterPro"/>
</dbReference>
<dbReference type="OrthoDB" id="958254at2759"/>
<evidence type="ECO:0000256" key="3">
    <source>
        <dbReference type="SAM" id="SignalP"/>
    </source>
</evidence>
<dbReference type="Gene3D" id="3.40.30.10">
    <property type="entry name" value="Glutaredoxin"/>
    <property type="match status" value="1"/>
</dbReference>
<dbReference type="Pfam" id="PF03227">
    <property type="entry name" value="GILT"/>
    <property type="match status" value="1"/>
</dbReference>
<accession>A0A9N9MG79</accession>
<feature type="chain" id="PRO_5040439962" description="Gamma-interferon-inducible lysosomal thiol reductase" evidence="3">
    <location>
        <begin position="20"/>
        <end position="213"/>
    </location>
</feature>
<dbReference type="PANTHER" id="PTHR13234:SF68">
    <property type="entry name" value="GH19763P"/>
    <property type="match status" value="1"/>
</dbReference>
<name>A0A9N9MG79_9CUCU</name>
<evidence type="ECO:0000256" key="2">
    <source>
        <dbReference type="ARBA" id="ARBA00023180"/>
    </source>
</evidence>